<protein>
    <submittedName>
        <fullName evidence="1">Uncharacterized protein</fullName>
    </submittedName>
</protein>
<dbReference type="EMBL" id="OQ749652">
    <property type="protein sequence ID" value="WIC39546.1"/>
    <property type="molecule type" value="Genomic_DNA"/>
</dbReference>
<dbReference type="Proteomes" id="UP001237988">
    <property type="component" value="Segment"/>
</dbReference>
<name>A0AAF0LYD1_9CAUD</name>
<evidence type="ECO:0000313" key="2">
    <source>
        <dbReference type="Proteomes" id="UP001237988"/>
    </source>
</evidence>
<evidence type="ECO:0000313" key="1">
    <source>
        <dbReference type="EMBL" id="WIC39546.1"/>
    </source>
</evidence>
<sequence length="42" mass="4714">MQEANESAMELISNLPDNADISGLYKRNAETGLIEFDENKLE</sequence>
<proteinExistence type="predicted"/>
<reference evidence="1" key="1">
    <citation type="submission" date="2023-04" db="EMBL/GenBank/DDBJ databases">
        <title>Bacteriophage Phass-1 Discovered in the Human Gut Virome - the Founding Member of the Proposed New Family Phassviridae.</title>
        <authorList>
            <person name="Tikunov A.Y."/>
            <person name="Morozova V.V."/>
            <person name="Chechushkov A.V."/>
            <person name="Tikunova N.V."/>
        </authorList>
    </citation>
    <scope>NUCLEOTIDE SEQUENCE</scope>
</reference>
<accession>A0AAF0LYD1</accession>
<organism evidence="1 2">
    <name type="scientific">Phage Phass-1</name>
    <dbReference type="NCBI Taxonomy" id="3043662"/>
    <lineage>
        <taxon>Viruses</taxon>
        <taxon>Duplodnaviria</taxon>
        <taxon>Heunggongvirae</taxon>
        <taxon>Uroviricota</taxon>
        <taxon>Caudoviricetes</taxon>
        <taxon>Caudoviricetes code 15 clade</taxon>
    </lineage>
</organism>